<dbReference type="EMBL" id="SMKY01000176">
    <property type="protein sequence ID" value="TDD73916.1"/>
    <property type="molecule type" value="Genomic_DNA"/>
</dbReference>
<proteinExistence type="predicted"/>
<evidence type="ECO:0000259" key="1">
    <source>
        <dbReference type="Pfam" id="PF07883"/>
    </source>
</evidence>
<comment type="caution">
    <text evidence="2">The sequence shown here is derived from an EMBL/GenBank/DDBJ whole genome shotgun (WGS) entry which is preliminary data.</text>
</comment>
<dbReference type="Gene3D" id="2.60.120.10">
    <property type="entry name" value="Jelly Rolls"/>
    <property type="match status" value="1"/>
</dbReference>
<dbReference type="RefSeq" id="WP_132200902.1">
    <property type="nucleotide sequence ID" value="NZ_SMKY01000176.1"/>
</dbReference>
<dbReference type="InterPro" id="IPR047263">
    <property type="entry name" value="HNL-like_cupin"/>
</dbReference>
<dbReference type="Pfam" id="PF07883">
    <property type="entry name" value="Cupin_2"/>
    <property type="match status" value="1"/>
</dbReference>
<feature type="domain" description="Cupin type-2" evidence="1">
    <location>
        <begin position="38"/>
        <end position="94"/>
    </location>
</feature>
<gene>
    <name evidence="2" type="ORF">E1293_30260</name>
</gene>
<dbReference type="SUPFAM" id="SSF51182">
    <property type="entry name" value="RmlC-like cupins"/>
    <property type="match status" value="1"/>
</dbReference>
<evidence type="ECO:0000313" key="3">
    <source>
        <dbReference type="Proteomes" id="UP000295578"/>
    </source>
</evidence>
<dbReference type="Proteomes" id="UP000295578">
    <property type="component" value="Unassembled WGS sequence"/>
</dbReference>
<dbReference type="InterPro" id="IPR011051">
    <property type="entry name" value="RmlC_Cupin_sf"/>
</dbReference>
<reference evidence="2 3" key="1">
    <citation type="submission" date="2019-03" db="EMBL/GenBank/DDBJ databases">
        <title>Draft genome sequences of novel Actinobacteria.</title>
        <authorList>
            <person name="Sahin N."/>
            <person name="Ay H."/>
            <person name="Saygin H."/>
        </authorList>
    </citation>
    <scope>NUCLEOTIDE SEQUENCE [LARGE SCALE GENOMIC DNA]</scope>
    <source>
        <strain evidence="2 3">DSM 45941</strain>
    </source>
</reference>
<dbReference type="OrthoDB" id="9802489at2"/>
<dbReference type="InterPro" id="IPR013096">
    <property type="entry name" value="Cupin_2"/>
</dbReference>
<sequence length="127" mass="13695">MHITRTPADTTIPPAQWMTGDVWIDEIGTLAQLKVDSVSFAPGSRTAWHRHPLGQILHVTAGAGLVQRRGGAIEDIRAGDTVRVEPGEWHWHGAGPTTSMTHLAVQVVAEDGTEADLGAPVTDDEYR</sequence>
<accession>A0A4R5AQH6</accession>
<protein>
    <submittedName>
        <fullName evidence="2">Cupin domain-containing protein</fullName>
    </submittedName>
</protein>
<dbReference type="InterPro" id="IPR014710">
    <property type="entry name" value="RmlC-like_jellyroll"/>
</dbReference>
<evidence type="ECO:0000313" key="2">
    <source>
        <dbReference type="EMBL" id="TDD73916.1"/>
    </source>
</evidence>
<name>A0A4R5AQH6_9ACTN</name>
<organism evidence="2 3">
    <name type="scientific">Actinomadura darangshiensis</name>
    <dbReference type="NCBI Taxonomy" id="705336"/>
    <lineage>
        <taxon>Bacteria</taxon>
        <taxon>Bacillati</taxon>
        <taxon>Actinomycetota</taxon>
        <taxon>Actinomycetes</taxon>
        <taxon>Streptosporangiales</taxon>
        <taxon>Thermomonosporaceae</taxon>
        <taxon>Actinomadura</taxon>
    </lineage>
</organism>
<dbReference type="CDD" id="cd02233">
    <property type="entry name" value="cupin_HNL-like"/>
    <property type="match status" value="1"/>
</dbReference>
<dbReference type="PANTHER" id="PTHR43698:SF1">
    <property type="entry name" value="BLL4564 PROTEIN"/>
    <property type="match status" value="1"/>
</dbReference>
<keyword evidence="3" id="KW-1185">Reference proteome</keyword>
<dbReference type="AlphaFoldDB" id="A0A4R5AQH6"/>
<dbReference type="PANTHER" id="PTHR43698">
    <property type="entry name" value="RIBD C-TERMINAL DOMAIN CONTAINING PROTEIN"/>
    <property type="match status" value="1"/>
</dbReference>